<dbReference type="Proteomes" id="UP000553632">
    <property type="component" value="Unassembled WGS sequence"/>
</dbReference>
<feature type="region of interest" description="Disordered" evidence="1">
    <location>
        <begin position="1"/>
        <end position="21"/>
    </location>
</feature>
<reference evidence="2 3" key="1">
    <citation type="submission" date="2020-04" db="EMBL/GenBank/DDBJ databases">
        <title>Perkinsus olseni comparative genomics.</title>
        <authorList>
            <person name="Bogema D.R."/>
        </authorList>
    </citation>
    <scope>NUCLEOTIDE SEQUENCE [LARGE SCALE GENOMIC DNA]</scope>
    <source>
        <strain evidence="2 3">ATCC PRA-207</strain>
    </source>
</reference>
<evidence type="ECO:0000256" key="1">
    <source>
        <dbReference type="SAM" id="MobiDB-lite"/>
    </source>
</evidence>
<protein>
    <submittedName>
        <fullName evidence="2">Uncharacterized protein</fullName>
    </submittedName>
</protein>
<accession>A0A7J6TN18</accession>
<comment type="caution">
    <text evidence="2">The sequence shown here is derived from an EMBL/GenBank/DDBJ whole genome shotgun (WGS) entry which is preliminary data.</text>
</comment>
<feature type="compositionally biased region" description="Basic and acidic residues" evidence="1">
    <location>
        <begin position="1"/>
        <end position="13"/>
    </location>
</feature>
<dbReference type="EMBL" id="JABANO010009752">
    <property type="protein sequence ID" value="KAF4746301.1"/>
    <property type="molecule type" value="Genomic_DNA"/>
</dbReference>
<gene>
    <name evidence="2" type="ORF">FOZ63_010916</name>
</gene>
<sequence>SEKQQRDGQRHGPSDFLIGRSKRNAEKYKLWDTEDDDDNMKLTRAACIRYSPDSYRHHDVTKRCHPLVQRALFYLTLKTSLSDSIKDLIQAFGDVLLIRRTEEEAAAEEEAITIISLYDIIYGIGYLPSLPSMPSAAPAIPPLSKFLRLLDHLAFDHTLGDHHQHDGVAHHPATPPSPKGGSPEVPLRCLWLKDALEVVLNPQSVLRGGDDPLIRHDIHLSRLRRPHIPSVLLPHPC</sequence>
<dbReference type="AlphaFoldDB" id="A0A7J6TN18"/>
<evidence type="ECO:0000313" key="2">
    <source>
        <dbReference type="EMBL" id="KAF4746301.1"/>
    </source>
</evidence>
<feature type="non-terminal residue" evidence="2">
    <location>
        <position position="1"/>
    </location>
</feature>
<evidence type="ECO:0000313" key="3">
    <source>
        <dbReference type="Proteomes" id="UP000553632"/>
    </source>
</evidence>
<proteinExistence type="predicted"/>
<organism evidence="2 3">
    <name type="scientific">Perkinsus olseni</name>
    <name type="common">Perkinsus atlanticus</name>
    <dbReference type="NCBI Taxonomy" id="32597"/>
    <lineage>
        <taxon>Eukaryota</taxon>
        <taxon>Sar</taxon>
        <taxon>Alveolata</taxon>
        <taxon>Perkinsozoa</taxon>
        <taxon>Perkinsea</taxon>
        <taxon>Perkinsida</taxon>
        <taxon>Perkinsidae</taxon>
        <taxon>Perkinsus</taxon>
    </lineage>
</organism>
<name>A0A7J6TN18_PEROL</name>
<keyword evidence="3" id="KW-1185">Reference proteome</keyword>